<feature type="transmembrane region" description="Helical" evidence="6">
    <location>
        <begin position="393"/>
        <end position="413"/>
    </location>
</feature>
<evidence type="ECO:0000313" key="10">
    <source>
        <dbReference type="Proteomes" id="UP000199028"/>
    </source>
</evidence>
<evidence type="ECO:0000256" key="2">
    <source>
        <dbReference type="ARBA" id="ARBA00022512"/>
    </source>
</evidence>
<organism evidence="9 10">
    <name type="scientific">Lentzea flaviverrucosa</name>
    <dbReference type="NCBI Taxonomy" id="200379"/>
    <lineage>
        <taxon>Bacteria</taxon>
        <taxon>Bacillati</taxon>
        <taxon>Actinomycetota</taxon>
        <taxon>Actinomycetes</taxon>
        <taxon>Pseudonocardiales</taxon>
        <taxon>Pseudonocardiaceae</taxon>
        <taxon>Lentzea</taxon>
    </lineage>
</organism>
<dbReference type="GO" id="GO:0005975">
    <property type="term" value="P:carbohydrate metabolic process"/>
    <property type="evidence" value="ECO:0007669"/>
    <property type="project" value="UniProtKB-ARBA"/>
</dbReference>
<keyword evidence="2" id="KW-0134">Cell wall</keyword>
<keyword evidence="10" id="KW-1185">Reference proteome</keyword>
<keyword evidence="6" id="KW-0812">Transmembrane</keyword>
<name>A0A1H9PXK3_9PSEU</name>
<dbReference type="Proteomes" id="UP000199028">
    <property type="component" value="Unassembled WGS sequence"/>
</dbReference>
<dbReference type="SUPFAM" id="SSF117074">
    <property type="entry name" value="Hypothetical protein PA1324"/>
    <property type="match status" value="2"/>
</dbReference>
<feature type="chain" id="PRO_5011452097" evidence="7">
    <location>
        <begin position="25"/>
        <end position="418"/>
    </location>
</feature>
<dbReference type="NCBIfam" id="TIGR01167">
    <property type="entry name" value="LPXTG_anchor"/>
    <property type="match status" value="1"/>
</dbReference>
<dbReference type="PROSITE" id="PS50847">
    <property type="entry name" value="GRAM_POS_ANCHORING"/>
    <property type="match status" value="1"/>
</dbReference>
<evidence type="ECO:0000256" key="5">
    <source>
        <dbReference type="ARBA" id="ARBA00023088"/>
    </source>
</evidence>
<protein>
    <submittedName>
        <fullName evidence="9">LPXTG-motif cell wall anchor domain-containing protein</fullName>
    </submittedName>
</protein>
<evidence type="ECO:0000259" key="8">
    <source>
        <dbReference type="PROSITE" id="PS50847"/>
    </source>
</evidence>
<comment type="subcellular location">
    <subcellularLocation>
        <location evidence="1">Secreted</location>
    </subcellularLocation>
</comment>
<accession>A0A1H9PXK3</accession>
<reference evidence="10" key="1">
    <citation type="submission" date="2016-10" db="EMBL/GenBank/DDBJ databases">
        <authorList>
            <person name="Varghese N."/>
            <person name="Submissions S."/>
        </authorList>
    </citation>
    <scope>NUCLEOTIDE SEQUENCE [LARGE SCALE GENOMIC DNA]</scope>
    <source>
        <strain evidence="10">CGMCC 4.578</strain>
    </source>
</reference>
<dbReference type="EMBL" id="FOFT01000005">
    <property type="protein sequence ID" value="SER52870.1"/>
    <property type="molecule type" value="Genomic_DNA"/>
</dbReference>
<keyword evidence="6" id="KW-0472">Membrane</keyword>
<feature type="domain" description="Gram-positive cocci surface proteins LPxTG" evidence="8">
    <location>
        <begin position="385"/>
        <end position="418"/>
    </location>
</feature>
<dbReference type="Pfam" id="PF17210">
    <property type="entry name" value="SdrD_B"/>
    <property type="match status" value="1"/>
</dbReference>
<evidence type="ECO:0000256" key="3">
    <source>
        <dbReference type="ARBA" id="ARBA00022525"/>
    </source>
</evidence>
<proteinExistence type="predicted"/>
<evidence type="ECO:0000313" key="9">
    <source>
        <dbReference type="EMBL" id="SER52870.1"/>
    </source>
</evidence>
<dbReference type="AlphaFoldDB" id="A0A1H9PXK3"/>
<evidence type="ECO:0000256" key="4">
    <source>
        <dbReference type="ARBA" id="ARBA00022729"/>
    </source>
</evidence>
<keyword evidence="3" id="KW-0964">Secreted</keyword>
<keyword evidence="5" id="KW-0572">Peptidoglycan-anchor</keyword>
<evidence type="ECO:0000256" key="1">
    <source>
        <dbReference type="ARBA" id="ARBA00004613"/>
    </source>
</evidence>
<dbReference type="InterPro" id="IPR019931">
    <property type="entry name" value="LPXTG_anchor"/>
</dbReference>
<dbReference type="GO" id="GO:0005576">
    <property type="term" value="C:extracellular region"/>
    <property type="evidence" value="ECO:0007669"/>
    <property type="project" value="UniProtKB-SubCell"/>
</dbReference>
<sequence length="418" mass="43749">MRNTFAVAATAALVLAATGAPALAQDETISITGRVFLDHNGNGTFDAGDGVRVGGPGVRITDEDGRTTDLPVGPSGRYRVQKLLKSTYKVETLDVVNYTTTKSSYTTSETVTDGDFALVGQVAKGIAYVDANGDGTKQADEKPVTEGLRVTGNTKDGSPVDMTRTAGADGAYRFDLPLGDYTLTAPLLNNENLVLGKPAAATDIDWATGTRKLTGQTEQVDLRYITAAANITVRGSLVPAKDTYLVGEEITAKVQLVNTGNAPVMPTIGLGQFHAKVLRHSDNLEAESGTQFELEHRIVPGATEEIELTFTPTGTIFTAFELVVFDPMRALKDVDTTDNLLLISTKVVEKGAETTAPTTSTTTTAAPATTTTTQAVAQAGNKSGLASTGASPLGFLALGALLLAAGTSAFFLARRRRS</sequence>
<dbReference type="RefSeq" id="WP_090066215.1">
    <property type="nucleotide sequence ID" value="NZ_FOFT01000005.1"/>
</dbReference>
<keyword evidence="4 7" id="KW-0732">Signal</keyword>
<keyword evidence="6" id="KW-1133">Transmembrane helix</keyword>
<evidence type="ECO:0000256" key="6">
    <source>
        <dbReference type="SAM" id="Phobius"/>
    </source>
</evidence>
<gene>
    <name evidence="9" type="ORF">SAMN05216195_105458</name>
</gene>
<evidence type="ECO:0000256" key="7">
    <source>
        <dbReference type="SAM" id="SignalP"/>
    </source>
</evidence>
<dbReference type="InterPro" id="IPR033764">
    <property type="entry name" value="Sdr_B"/>
</dbReference>
<dbReference type="InterPro" id="IPR013783">
    <property type="entry name" value="Ig-like_fold"/>
</dbReference>
<feature type="signal peptide" evidence="7">
    <location>
        <begin position="1"/>
        <end position="24"/>
    </location>
</feature>
<dbReference type="Gene3D" id="2.60.40.10">
    <property type="entry name" value="Immunoglobulins"/>
    <property type="match status" value="2"/>
</dbReference>